<accession>R7TW00</accession>
<evidence type="ECO:0000313" key="1">
    <source>
        <dbReference type="EMBL" id="ELT95175.1"/>
    </source>
</evidence>
<proteinExistence type="predicted"/>
<reference evidence="1 3" key="2">
    <citation type="journal article" date="2013" name="Nature">
        <title>Insights into bilaterian evolution from three spiralian genomes.</title>
        <authorList>
            <person name="Simakov O."/>
            <person name="Marletaz F."/>
            <person name="Cho S.J."/>
            <person name="Edsinger-Gonzales E."/>
            <person name="Havlak P."/>
            <person name="Hellsten U."/>
            <person name="Kuo D.H."/>
            <person name="Larsson T."/>
            <person name="Lv J."/>
            <person name="Arendt D."/>
            <person name="Savage R."/>
            <person name="Osoegawa K."/>
            <person name="de Jong P."/>
            <person name="Grimwood J."/>
            <person name="Chapman J.A."/>
            <person name="Shapiro H."/>
            <person name="Aerts A."/>
            <person name="Otillar R.P."/>
            <person name="Terry A.Y."/>
            <person name="Boore J.L."/>
            <person name="Grigoriev I.V."/>
            <person name="Lindberg D.R."/>
            <person name="Seaver E.C."/>
            <person name="Weisblat D.A."/>
            <person name="Putnam N.H."/>
            <person name="Rokhsar D.S."/>
        </authorList>
    </citation>
    <scope>NUCLEOTIDE SEQUENCE</scope>
    <source>
        <strain evidence="1 3">I ESC-2004</strain>
    </source>
</reference>
<reference evidence="3" key="1">
    <citation type="submission" date="2012-12" db="EMBL/GenBank/DDBJ databases">
        <authorList>
            <person name="Hellsten U."/>
            <person name="Grimwood J."/>
            <person name="Chapman J.A."/>
            <person name="Shapiro H."/>
            <person name="Aerts A."/>
            <person name="Otillar R.P."/>
            <person name="Terry A.Y."/>
            <person name="Boore J.L."/>
            <person name="Simakov O."/>
            <person name="Marletaz F."/>
            <person name="Cho S.-J."/>
            <person name="Edsinger-Gonzales E."/>
            <person name="Havlak P."/>
            <person name="Kuo D.-H."/>
            <person name="Larsson T."/>
            <person name="Lv J."/>
            <person name="Arendt D."/>
            <person name="Savage R."/>
            <person name="Osoegawa K."/>
            <person name="de Jong P."/>
            <person name="Lindberg D.R."/>
            <person name="Seaver E.C."/>
            <person name="Weisblat D.A."/>
            <person name="Putnam N.H."/>
            <person name="Grigoriev I.V."/>
            <person name="Rokhsar D.S."/>
        </authorList>
    </citation>
    <scope>NUCLEOTIDE SEQUENCE</scope>
    <source>
        <strain evidence="3">I ESC-2004</strain>
    </source>
</reference>
<dbReference type="EMBL" id="KB309212">
    <property type="protein sequence ID" value="ELT95175.1"/>
    <property type="molecule type" value="Genomic_DNA"/>
</dbReference>
<name>R7TW00_CAPTE</name>
<reference evidence="2" key="3">
    <citation type="submission" date="2015-06" db="UniProtKB">
        <authorList>
            <consortium name="EnsemblMetazoa"/>
        </authorList>
    </citation>
    <scope>IDENTIFICATION</scope>
</reference>
<dbReference type="HOGENOM" id="CLU_750604_0_0_1"/>
<gene>
    <name evidence="1" type="ORF">CAPTEDRAFT_187504</name>
</gene>
<evidence type="ECO:0000313" key="3">
    <source>
        <dbReference type="Proteomes" id="UP000014760"/>
    </source>
</evidence>
<dbReference type="EMBL" id="AMQN01011961">
    <property type="status" value="NOT_ANNOTATED_CDS"/>
    <property type="molecule type" value="Genomic_DNA"/>
</dbReference>
<dbReference type="AlphaFoldDB" id="R7TW00"/>
<protein>
    <submittedName>
        <fullName evidence="1 2">Uncharacterized protein</fullName>
    </submittedName>
</protein>
<sequence length="369" mass="42251">MLNAQLLQEEVKTSTERNRGWVYAKIQAMLSSNLSEMYFKSEFGEFLLESCKSYLGDDKTLSILLLEPSHFNHDLSYIPMEVEHQRKSIFWDLHCLKREVSLFMLGLQPIPALYGEYGFILVRDLFLTAEKLTEDFIQNPRNSITILRAMQILLAGNLSSLILMKKSVSFAKMCALKVDDTTCLGRLLFFDSNSFSFNLSSYSDVRVQWYYYRQHHEQHMQKYGAQEYEKIKTNTAVVDSVLSLSYNCHERMVKAFTINTRPSLSDTILSQALKKILTNAFKETHPATALGKLQGFWYGFPGNVRAATDTAAKTDTAVNAISGWRLRPSLDDDSYSPYCKESREVMPPAKTVTRYGRGGTDELPIFKLY</sequence>
<dbReference type="Proteomes" id="UP000014760">
    <property type="component" value="Unassembled WGS sequence"/>
</dbReference>
<evidence type="ECO:0000313" key="2">
    <source>
        <dbReference type="EnsemblMetazoa" id="CapteP187504"/>
    </source>
</evidence>
<keyword evidence="3" id="KW-1185">Reference proteome</keyword>
<dbReference type="EnsemblMetazoa" id="CapteT187504">
    <property type="protein sequence ID" value="CapteP187504"/>
    <property type="gene ID" value="CapteG187504"/>
</dbReference>
<organism evidence="1">
    <name type="scientific">Capitella teleta</name>
    <name type="common">Polychaete worm</name>
    <dbReference type="NCBI Taxonomy" id="283909"/>
    <lineage>
        <taxon>Eukaryota</taxon>
        <taxon>Metazoa</taxon>
        <taxon>Spiralia</taxon>
        <taxon>Lophotrochozoa</taxon>
        <taxon>Annelida</taxon>
        <taxon>Polychaeta</taxon>
        <taxon>Sedentaria</taxon>
        <taxon>Scolecida</taxon>
        <taxon>Capitellidae</taxon>
        <taxon>Capitella</taxon>
    </lineage>
</organism>